<dbReference type="InterPro" id="IPR011528">
    <property type="entry name" value="NERD"/>
</dbReference>
<dbReference type="PROSITE" id="PS50965">
    <property type="entry name" value="NERD"/>
    <property type="match status" value="1"/>
</dbReference>
<reference evidence="3 4" key="1">
    <citation type="submission" date="2013-03" db="EMBL/GenBank/DDBJ databases">
        <title>The Genome Sequence of Enterococcus columbae ATCC_51263 (PacBio/Illumina hybrid assembly).</title>
        <authorList>
            <consortium name="The Broad Institute Genomics Platform"/>
            <consortium name="The Broad Institute Genome Sequencing Center for Infectious Disease"/>
            <person name="Earl A."/>
            <person name="Russ C."/>
            <person name="Gilmore M."/>
            <person name="Surin D."/>
            <person name="Walker B."/>
            <person name="Young S."/>
            <person name="Zeng Q."/>
            <person name="Gargeya S."/>
            <person name="Fitzgerald M."/>
            <person name="Haas B."/>
            <person name="Abouelleil A."/>
            <person name="Allen A.W."/>
            <person name="Alvarado L."/>
            <person name="Arachchi H.M."/>
            <person name="Berlin A.M."/>
            <person name="Chapman S.B."/>
            <person name="Gainer-Dewar J."/>
            <person name="Goldberg J."/>
            <person name="Griggs A."/>
            <person name="Gujja S."/>
            <person name="Hansen M."/>
            <person name="Howarth C."/>
            <person name="Imamovic A."/>
            <person name="Ireland A."/>
            <person name="Larimer J."/>
            <person name="McCowan C."/>
            <person name="Murphy C."/>
            <person name="Pearson M."/>
            <person name="Poon T.W."/>
            <person name="Priest M."/>
            <person name="Roberts A."/>
            <person name="Saif S."/>
            <person name="Shea T."/>
            <person name="Sisk P."/>
            <person name="Sykes S."/>
            <person name="Wortman J."/>
            <person name="Nusbaum C."/>
            <person name="Birren B."/>
        </authorList>
    </citation>
    <scope>NUCLEOTIDE SEQUENCE [LARGE SCALE GENOMIC DNA]</scope>
    <source>
        <strain evidence="3 4">ATCC 51263</strain>
    </source>
</reference>
<evidence type="ECO:0000256" key="1">
    <source>
        <dbReference type="SAM" id="Phobius"/>
    </source>
</evidence>
<gene>
    <name evidence="3" type="ORF">I568_01902</name>
</gene>
<dbReference type="AlphaFoldDB" id="S1MTP9"/>
<dbReference type="EMBL" id="ASWJ01000009">
    <property type="protein sequence ID" value="EOW80202.1"/>
    <property type="molecule type" value="Genomic_DNA"/>
</dbReference>
<keyword evidence="4" id="KW-1185">Reference proteome</keyword>
<feature type="transmembrane region" description="Helical" evidence="1">
    <location>
        <begin position="6"/>
        <end position="27"/>
    </location>
</feature>
<proteinExistence type="predicted"/>
<protein>
    <recommendedName>
        <fullName evidence="2">NERD domain-containing protein</fullName>
    </recommendedName>
</protein>
<comment type="caution">
    <text evidence="3">The sequence shown here is derived from an EMBL/GenBank/DDBJ whole genome shotgun (WGS) entry which is preliminary data.</text>
</comment>
<dbReference type="eggNOG" id="COG0551">
    <property type="taxonomic scope" value="Bacteria"/>
</dbReference>
<feature type="domain" description="NERD" evidence="2">
    <location>
        <begin position="47"/>
        <end position="164"/>
    </location>
</feature>
<accession>S1MTP9</accession>
<sequence>MIAPLLRFYLVILLALIMMISYLYFCFTQSDYQKISHHSFFQTLLNKGLWGEYRIFNTLESYARPYYILTNLYLPRKDNTTTEIDLIFINETGLFVIESKNYAGWIYGDEKQKYWTQVFSKQQKFRFFNPIWQNAAHLNALKEQLPNEYKERLYSFIVFNNKCELKNVHLTSANLTVIKRKQLKEKIKHFQYKNRQTLTETQINQIACSLQPFTHPEQKIKEAHIERIKKKKQTTVK</sequence>
<dbReference type="STRING" id="1121865.OMW_01287"/>
<name>S1MTP9_9ENTE</name>
<keyword evidence="1" id="KW-1133">Transmembrane helix</keyword>
<dbReference type="OrthoDB" id="5782056at2"/>
<keyword evidence="1" id="KW-0812">Transmembrane</keyword>
<evidence type="ECO:0000259" key="2">
    <source>
        <dbReference type="PROSITE" id="PS50965"/>
    </source>
</evidence>
<dbReference type="Proteomes" id="UP000014113">
    <property type="component" value="Unassembled WGS sequence"/>
</dbReference>
<organism evidence="3 4">
    <name type="scientific">Enterococcus columbae DSM 7374 = ATCC 51263</name>
    <dbReference type="NCBI Taxonomy" id="1121865"/>
    <lineage>
        <taxon>Bacteria</taxon>
        <taxon>Bacillati</taxon>
        <taxon>Bacillota</taxon>
        <taxon>Bacilli</taxon>
        <taxon>Lactobacillales</taxon>
        <taxon>Enterococcaceae</taxon>
        <taxon>Enterococcus</taxon>
    </lineage>
</organism>
<evidence type="ECO:0000313" key="4">
    <source>
        <dbReference type="Proteomes" id="UP000014113"/>
    </source>
</evidence>
<evidence type="ECO:0000313" key="3">
    <source>
        <dbReference type="EMBL" id="EOW80202.1"/>
    </source>
</evidence>
<keyword evidence="1" id="KW-0472">Membrane</keyword>
<dbReference type="PATRIC" id="fig|1121865.3.peg.1256"/>
<dbReference type="RefSeq" id="WP_016183428.1">
    <property type="nucleotide sequence ID" value="NZ_JXKI01000026.1"/>
</dbReference>
<dbReference type="Pfam" id="PF08378">
    <property type="entry name" value="NERD"/>
    <property type="match status" value="1"/>
</dbReference>